<accession>A0ABV0MEK8</accession>
<sequence length="142" mass="16143">MHHYLNNIQKPGPLEDGLEEEEEECVSEENELLAKDEFSVEENFTAEFESENMNCDDIEYFCNKGANLWSASGYSMKMTDSSHLLPPPIPTEPDSLYPPVFRRSLPQVALLSLAHGSLKFDFLMNSQCFECLPRSSFKGKIV</sequence>
<name>A0ABV0MEK8_9TELE</name>
<proteinExistence type="predicted"/>
<evidence type="ECO:0000313" key="2">
    <source>
        <dbReference type="Proteomes" id="UP001476798"/>
    </source>
</evidence>
<organism evidence="1 2">
    <name type="scientific">Goodea atripinnis</name>
    <dbReference type="NCBI Taxonomy" id="208336"/>
    <lineage>
        <taxon>Eukaryota</taxon>
        <taxon>Metazoa</taxon>
        <taxon>Chordata</taxon>
        <taxon>Craniata</taxon>
        <taxon>Vertebrata</taxon>
        <taxon>Euteleostomi</taxon>
        <taxon>Actinopterygii</taxon>
        <taxon>Neopterygii</taxon>
        <taxon>Teleostei</taxon>
        <taxon>Neoteleostei</taxon>
        <taxon>Acanthomorphata</taxon>
        <taxon>Ovalentaria</taxon>
        <taxon>Atherinomorphae</taxon>
        <taxon>Cyprinodontiformes</taxon>
        <taxon>Goodeidae</taxon>
        <taxon>Goodea</taxon>
    </lineage>
</organism>
<dbReference type="Proteomes" id="UP001476798">
    <property type="component" value="Unassembled WGS sequence"/>
</dbReference>
<reference evidence="1 2" key="1">
    <citation type="submission" date="2021-06" db="EMBL/GenBank/DDBJ databases">
        <authorList>
            <person name="Palmer J.M."/>
        </authorList>
    </citation>
    <scope>NUCLEOTIDE SEQUENCE [LARGE SCALE GENOMIC DNA]</scope>
    <source>
        <strain evidence="1 2">GA_2019</strain>
        <tissue evidence="1">Muscle</tissue>
    </source>
</reference>
<gene>
    <name evidence="1" type="ORF">GOODEAATRI_002747</name>
</gene>
<dbReference type="EMBL" id="JAHRIO010000100">
    <property type="protein sequence ID" value="MEQ2157534.1"/>
    <property type="molecule type" value="Genomic_DNA"/>
</dbReference>
<protein>
    <submittedName>
        <fullName evidence="1">Uncharacterized protein</fullName>
    </submittedName>
</protein>
<evidence type="ECO:0000313" key="1">
    <source>
        <dbReference type="EMBL" id="MEQ2157534.1"/>
    </source>
</evidence>
<comment type="caution">
    <text evidence="1">The sequence shown here is derived from an EMBL/GenBank/DDBJ whole genome shotgun (WGS) entry which is preliminary data.</text>
</comment>
<keyword evidence="2" id="KW-1185">Reference proteome</keyword>